<gene>
    <name evidence="14" type="ORF">CU098_012595</name>
</gene>
<dbReference type="AlphaFoldDB" id="A0A367KNB5"/>
<dbReference type="GO" id="GO:0007007">
    <property type="term" value="P:inner mitochondrial membrane organization"/>
    <property type="evidence" value="ECO:0007669"/>
    <property type="project" value="TreeGrafter"/>
</dbReference>
<comment type="catalytic activity">
    <reaction evidence="11">
        <text>1'-[1,2-diacyl-sn-glycero-3-phospho],3'-[1-acyl-sn-glycero-3-phospho]-glycerol + a 1,2-diacyl-sn-glycero-3-phosphocholine = a cardiolipin + a 1-acyl-sn-glycero-3-phosphocholine</text>
        <dbReference type="Rhea" id="RHEA:33731"/>
        <dbReference type="ChEBI" id="CHEBI:57643"/>
        <dbReference type="ChEBI" id="CHEBI:58168"/>
        <dbReference type="ChEBI" id="CHEBI:62237"/>
        <dbReference type="ChEBI" id="CHEBI:64743"/>
    </reaction>
    <physiologicalReaction direction="left-to-right" evidence="11">
        <dbReference type="Rhea" id="RHEA:33732"/>
    </physiologicalReaction>
    <physiologicalReaction direction="right-to-left" evidence="11">
        <dbReference type="Rhea" id="RHEA:33733"/>
    </physiologicalReaction>
</comment>
<evidence type="ECO:0000256" key="9">
    <source>
        <dbReference type="ARBA" id="ARBA00023315"/>
    </source>
</evidence>
<dbReference type="InterPro" id="IPR002123">
    <property type="entry name" value="Plipid/glycerol_acylTrfase"/>
</dbReference>
<dbReference type="PANTHER" id="PTHR12497:SF0">
    <property type="entry name" value="TAFAZZIN"/>
    <property type="match status" value="1"/>
</dbReference>
<evidence type="ECO:0000256" key="6">
    <source>
        <dbReference type="ARBA" id="ARBA00023098"/>
    </source>
</evidence>
<protein>
    <recommendedName>
        <fullName evidence="12">Tafazzin family protein</fullName>
    </recommendedName>
</protein>
<dbReference type="SMART" id="SM00563">
    <property type="entry name" value="PlsC"/>
    <property type="match status" value="1"/>
</dbReference>
<dbReference type="GO" id="GO:0035965">
    <property type="term" value="P:cardiolipin acyl-chain remodeling"/>
    <property type="evidence" value="ECO:0007669"/>
    <property type="project" value="TreeGrafter"/>
</dbReference>
<evidence type="ECO:0000313" key="14">
    <source>
        <dbReference type="EMBL" id="RCI03694.1"/>
    </source>
</evidence>
<evidence type="ECO:0000313" key="15">
    <source>
        <dbReference type="Proteomes" id="UP000253551"/>
    </source>
</evidence>
<keyword evidence="7" id="KW-0496">Mitochondrion</keyword>
<evidence type="ECO:0000256" key="4">
    <source>
        <dbReference type="ARBA" id="ARBA00022787"/>
    </source>
</evidence>
<evidence type="ECO:0000256" key="7">
    <source>
        <dbReference type="ARBA" id="ARBA00023128"/>
    </source>
</evidence>
<comment type="similarity">
    <text evidence="2 12">Belongs to the taffazin family.</text>
</comment>
<dbReference type="PANTHER" id="PTHR12497">
    <property type="entry name" value="TAZ PROTEIN TAFAZZIN"/>
    <property type="match status" value="1"/>
</dbReference>
<keyword evidence="3" id="KW-0808">Transferase</keyword>
<dbReference type="GO" id="GO:0005741">
    <property type="term" value="C:mitochondrial outer membrane"/>
    <property type="evidence" value="ECO:0007669"/>
    <property type="project" value="UniProtKB-SubCell"/>
</dbReference>
<keyword evidence="8" id="KW-0472">Membrane</keyword>
<evidence type="ECO:0000259" key="13">
    <source>
        <dbReference type="SMART" id="SM00563"/>
    </source>
</evidence>
<keyword evidence="5" id="KW-0999">Mitochondrion inner membrane</keyword>
<dbReference type="InterPro" id="IPR000872">
    <property type="entry name" value="Tafazzin"/>
</dbReference>
<dbReference type="GO" id="GO:0005743">
    <property type="term" value="C:mitochondrial inner membrane"/>
    <property type="evidence" value="ECO:0007669"/>
    <property type="project" value="UniProtKB-SubCell"/>
</dbReference>
<dbReference type="GO" id="GO:0047184">
    <property type="term" value="F:1-acylglycerophosphocholine O-acyltransferase activity"/>
    <property type="evidence" value="ECO:0007669"/>
    <property type="project" value="TreeGrafter"/>
</dbReference>
<keyword evidence="4" id="KW-1000">Mitochondrion outer membrane</keyword>
<evidence type="ECO:0000256" key="8">
    <source>
        <dbReference type="ARBA" id="ARBA00023136"/>
    </source>
</evidence>
<comment type="caution">
    <text evidence="14">The sequence shown here is derived from an EMBL/GenBank/DDBJ whole genome shotgun (WGS) entry which is preliminary data.</text>
</comment>
<sequence length="305" mass="34740">MTPASKLSKKKLGLATTLALGATYWYYKPAQTNPPPVTPYIPPPFVWESIPKPILKRFTTPDPKRDGFVWNMFSTLTVGMAGMVAKGFMNCSQVTVYGLEEFKSIIQDPERQKGIVTVSNHESVLDDPFLWGVLPIKTLFSIHQMRWVLGAADICYTSIFRSYFFACGQTIPTIRGAGIYQPGVDFAIDKINHKGWIHIYPESKVVQENKMVRFKWGVARILMDADHEPLVIPIWHKGMHLAKPLYGTKLVHLGKPITLVFGPPVEYADILREWKEGKLDREQTRIKLTQRLFDAIENLQREHDG</sequence>
<organism evidence="14 15">
    <name type="scientific">Rhizopus stolonifer</name>
    <name type="common">Rhizopus nigricans</name>
    <dbReference type="NCBI Taxonomy" id="4846"/>
    <lineage>
        <taxon>Eukaryota</taxon>
        <taxon>Fungi</taxon>
        <taxon>Fungi incertae sedis</taxon>
        <taxon>Mucoromycota</taxon>
        <taxon>Mucoromycotina</taxon>
        <taxon>Mucoromycetes</taxon>
        <taxon>Mucorales</taxon>
        <taxon>Mucorineae</taxon>
        <taxon>Rhizopodaceae</taxon>
        <taxon>Rhizopus</taxon>
    </lineage>
</organism>
<evidence type="ECO:0000256" key="2">
    <source>
        <dbReference type="ARBA" id="ARBA00010524"/>
    </source>
</evidence>
<comment type="subcellular location">
    <subcellularLocation>
        <location evidence="1">Mitochondrion inner membrane</location>
        <topology evidence="1">Peripheral membrane protein</topology>
        <orientation evidence="1">Intermembrane side</orientation>
    </subcellularLocation>
    <subcellularLocation>
        <location evidence="10">Mitochondrion outer membrane</location>
        <topology evidence="10">Peripheral membrane protein</topology>
        <orientation evidence="10">Intermembrane side</orientation>
    </subcellularLocation>
</comment>
<dbReference type="OrthoDB" id="193467at2759"/>
<name>A0A367KNB5_RHIST</name>
<dbReference type="STRING" id="4846.A0A367KNB5"/>
<evidence type="ECO:0000256" key="11">
    <source>
        <dbReference type="ARBA" id="ARBA00047906"/>
    </source>
</evidence>
<dbReference type="EMBL" id="PJQM01000926">
    <property type="protein sequence ID" value="RCI03694.1"/>
    <property type="molecule type" value="Genomic_DNA"/>
</dbReference>
<keyword evidence="15" id="KW-1185">Reference proteome</keyword>
<dbReference type="PRINTS" id="PR00979">
    <property type="entry name" value="TAFAZZIN"/>
</dbReference>
<feature type="domain" description="Phospholipid/glycerol acyltransferase" evidence="13">
    <location>
        <begin position="115"/>
        <end position="239"/>
    </location>
</feature>
<evidence type="ECO:0000256" key="5">
    <source>
        <dbReference type="ARBA" id="ARBA00022792"/>
    </source>
</evidence>
<dbReference type="Pfam" id="PF01553">
    <property type="entry name" value="Acyltransferase"/>
    <property type="match status" value="1"/>
</dbReference>
<evidence type="ECO:0000256" key="3">
    <source>
        <dbReference type="ARBA" id="ARBA00022679"/>
    </source>
</evidence>
<keyword evidence="9" id="KW-0012">Acyltransferase</keyword>
<reference evidence="14 15" key="1">
    <citation type="journal article" date="2018" name="G3 (Bethesda)">
        <title>Phylogenetic and Phylogenomic Definition of Rhizopus Species.</title>
        <authorList>
            <person name="Gryganskyi A.P."/>
            <person name="Golan J."/>
            <person name="Dolatabadi S."/>
            <person name="Mondo S."/>
            <person name="Robb S."/>
            <person name="Idnurm A."/>
            <person name="Muszewska A."/>
            <person name="Steczkiewicz K."/>
            <person name="Masonjones S."/>
            <person name="Liao H.L."/>
            <person name="Gajdeczka M.T."/>
            <person name="Anike F."/>
            <person name="Vuek A."/>
            <person name="Anishchenko I.M."/>
            <person name="Voigt K."/>
            <person name="de Hoog G.S."/>
            <person name="Smith M.E."/>
            <person name="Heitman J."/>
            <person name="Vilgalys R."/>
            <person name="Stajich J.E."/>
        </authorList>
    </citation>
    <scope>NUCLEOTIDE SEQUENCE [LARGE SCALE GENOMIC DNA]</scope>
    <source>
        <strain evidence="14 15">LSU 92-RS-03</strain>
    </source>
</reference>
<keyword evidence="6" id="KW-0443">Lipid metabolism</keyword>
<dbReference type="SUPFAM" id="SSF69593">
    <property type="entry name" value="Glycerol-3-phosphate (1)-acyltransferase"/>
    <property type="match status" value="1"/>
</dbReference>
<proteinExistence type="inferred from homology"/>
<dbReference type="Proteomes" id="UP000253551">
    <property type="component" value="Unassembled WGS sequence"/>
</dbReference>
<evidence type="ECO:0000256" key="1">
    <source>
        <dbReference type="ARBA" id="ARBA00004137"/>
    </source>
</evidence>
<evidence type="ECO:0000256" key="10">
    <source>
        <dbReference type="ARBA" id="ARBA00024323"/>
    </source>
</evidence>
<accession>A0A367KNB5</accession>
<evidence type="ECO:0000256" key="12">
    <source>
        <dbReference type="RuleBase" id="RU365062"/>
    </source>
</evidence>
<dbReference type="CDD" id="cd07989">
    <property type="entry name" value="LPLAT_AGPAT-like"/>
    <property type="match status" value="1"/>
</dbReference>